<dbReference type="AlphaFoldDB" id="A0A0F9AIS0"/>
<organism evidence="1">
    <name type="scientific">marine sediment metagenome</name>
    <dbReference type="NCBI Taxonomy" id="412755"/>
    <lineage>
        <taxon>unclassified sequences</taxon>
        <taxon>metagenomes</taxon>
        <taxon>ecological metagenomes</taxon>
    </lineage>
</organism>
<gene>
    <name evidence="1" type="ORF">LCGC14_2567400</name>
</gene>
<dbReference type="EMBL" id="LAZR01042546">
    <property type="protein sequence ID" value="KKL09285.1"/>
    <property type="molecule type" value="Genomic_DNA"/>
</dbReference>
<comment type="caution">
    <text evidence="1">The sequence shown here is derived from an EMBL/GenBank/DDBJ whole genome shotgun (WGS) entry which is preliminary data.</text>
</comment>
<name>A0A0F9AIS0_9ZZZZ</name>
<evidence type="ECO:0000313" key="1">
    <source>
        <dbReference type="EMBL" id="KKL09285.1"/>
    </source>
</evidence>
<proteinExistence type="predicted"/>
<protein>
    <submittedName>
        <fullName evidence="1">Uncharacterized protein</fullName>
    </submittedName>
</protein>
<sequence>MERHRGIGFRVFQEEREEAPPVVADIERLAQVMLAEFKDTGEALASIKALTQSVLGDVHGNTAKLDELFRGITALAEGLGVQVVTKQIEMIRYQYALGSGVGVRMYENSPFTGHITSVTIHWPGGCNALVDIAIWHGTRQFCPGEGYLALNDATPQYDFNEPVNKDEEIWVDLANASAFSHTITVTVSVKEA</sequence>
<reference evidence="1" key="1">
    <citation type="journal article" date="2015" name="Nature">
        <title>Complex archaea that bridge the gap between prokaryotes and eukaryotes.</title>
        <authorList>
            <person name="Spang A."/>
            <person name="Saw J.H."/>
            <person name="Jorgensen S.L."/>
            <person name="Zaremba-Niedzwiedzka K."/>
            <person name="Martijn J."/>
            <person name="Lind A.E."/>
            <person name="van Eijk R."/>
            <person name="Schleper C."/>
            <person name="Guy L."/>
            <person name="Ettema T.J."/>
        </authorList>
    </citation>
    <scope>NUCLEOTIDE SEQUENCE</scope>
</reference>
<accession>A0A0F9AIS0</accession>